<proteinExistence type="predicted"/>
<accession>A0ACB7RP06</accession>
<evidence type="ECO:0000313" key="2">
    <source>
        <dbReference type="Proteomes" id="UP000821845"/>
    </source>
</evidence>
<dbReference type="EMBL" id="CM023488">
    <property type="protein sequence ID" value="KAH6924220.1"/>
    <property type="molecule type" value="Genomic_DNA"/>
</dbReference>
<sequence length="753" mass="83964">MPIAPNEDKASTVEGFAEILVDADARVFQSKEHVMGFFKSVDEIFGDENIKFGDPCTFPATFSCWAVNRQERLNAMFMPRGVELLQLDKGTLCFRTMDVDPDEFVLGEDVKFLCLFLWFLRQHSCISSVRISISVLAHRHVSLFASLLILTERVRKCEISGDHTFVGPPPERPQLNALALDDFSKLRKLALAAFHVSDDEASMLACVIERNDPLTALALIDVEMSAAAFAGVAFRVSEHRDLQDFRVKMAAVEPEARFNEAVGLIGKSQSITRLHVHLAHGLLELLRGLLDNSSLRELTSETMIKDAHVFGALVDFLEKQQSFRRLKVLIDGKKLASTASGLEKMQRMVGKSSLEILVLSGSVLDRKSVGALAAGLAVSKTLKELHVDNCKLSVTEVLLFVPSIKKCLKHGRFKQLNVGTVIGDDGKLCEMCNTITQADICGQITLTYTDAFLASMREVLTTTPNFSDVTVCCFGESLQVEPALHALTANAGTMKTLSITIREKTSLLGSQFLINLILASASLRVLRLNCPLRTTVMVRLIKTIGASTTLVVVAFERWVFGEAEGRALVDALRENHSLQRLEFYFESADEYKDLEPHLVKGLSCNTTVSSVKVYAGEEREQVIVHEFELLKYLRWNAMTLSWTLALVLHDRRPEEAAAALDILDFRDDPLDVFRRAGDFPPPASEHMLRSVRMKTRTMYHALHAEYAGNPEFRYNSEGRSVFKNLMWSFHDDVLEAMGFPQNYSSSASSNDEP</sequence>
<comment type="caution">
    <text evidence="1">The sequence shown here is derived from an EMBL/GenBank/DDBJ whole genome shotgun (WGS) entry which is preliminary data.</text>
</comment>
<dbReference type="Proteomes" id="UP000821845">
    <property type="component" value="Chromosome 8"/>
</dbReference>
<protein>
    <submittedName>
        <fullName evidence="1">Uncharacterized protein</fullName>
    </submittedName>
</protein>
<organism evidence="1 2">
    <name type="scientific">Hyalomma asiaticum</name>
    <name type="common">Tick</name>
    <dbReference type="NCBI Taxonomy" id="266040"/>
    <lineage>
        <taxon>Eukaryota</taxon>
        <taxon>Metazoa</taxon>
        <taxon>Ecdysozoa</taxon>
        <taxon>Arthropoda</taxon>
        <taxon>Chelicerata</taxon>
        <taxon>Arachnida</taxon>
        <taxon>Acari</taxon>
        <taxon>Parasitiformes</taxon>
        <taxon>Ixodida</taxon>
        <taxon>Ixodoidea</taxon>
        <taxon>Ixodidae</taxon>
        <taxon>Hyalomminae</taxon>
        <taxon>Hyalomma</taxon>
    </lineage>
</organism>
<gene>
    <name evidence="1" type="ORF">HPB50_013865</name>
</gene>
<keyword evidence="2" id="KW-1185">Reference proteome</keyword>
<name>A0ACB7RP06_HYAAI</name>
<reference evidence="1" key="1">
    <citation type="submission" date="2020-05" db="EMBL/GenBank/DDBJ databases">
        <title>Large-scale comparative analyses of tick genomes elucidate their genetic diversity and vector capacities.</title>
        <authorList>
            <person name="Jia N."/>
            <person name="Wang J."/>
            <person name="Shi W."/>
            <person name="Du L."/>
            <person name="Sun Y."/>
            <person name="Zhan W."/>
            <person name="Jiang J."/>
            <person name="Wang Q."/>
            <person name="Zhang B."/>
            <person name="Ji P."/>
            <person name="Sakyi L.B."/>
            <person name="Cui X."/>
            <person name="Yuan T."/>
            <person name="Jiang B."/>
            <person name="Yang W."/>
            <person name="Lam T.T.-Y."/>
            <person name="Chang Q."/>
            <person name="Ding S."/>
            <person name="Wang X."/>
            <person name="Zhu J."/>
            <person name="Ruan X."/>
            <person name="Zhao L."/>
            <person name="Wei J."/>
            <person name="Que T."/>
            <person name="Du C."/>
            <person name="Cheng J."/>
            <person name="Dai P."/>
            <person name="Han X."/>
            <person name="Huang E."/>
            <person name="Gao Y."/>
            <person name="Liu J."/>
            <person name="Shao H."/>
            <person name="Ye R."/>
            <person name="Li L."/>
            <person name="Wei W."/>
            <person name="Wang X."/>
            <person name="Wang C."/>
            <person name="Yang T."/>
            <person name="Huo Q."/>
            <person name="Li W."/>
            <person name="Guo W."/>
            <person name="Chen H."/>
            <person name="Zhou L."/>
            <person name="Ni X."/>
            <person name="Tian J."/>
            <person name="Zhou Y."/>
            <person name="Sheng Y."/>
            <person name="Liu T."/>
            <person name="Pan Y."/>
            <person name="Xia L."/>
            <person name="Li J."/>
            <person name="Zhao F."/>
            <person name="Cao W."/>
        </authorList>
    </citation>
    <scope>NUCLEOTIDE SEQUENCE</scope>
    <source>
        <strain evidence="1">Hyas-2018</strain>
    </source>
</reference>
<evidence type="ECO:0000313" key="1">
    <source>
        <dbReference type="EMBL" id="KAH6924220.1"/>
    </source>
</evidence>